<dbReference type="SMART" id="SM00235">
    <property type="entry name" value="ZnMc"/>
    <property type="match status" value="1"/>
</dbReference>
<keyword evidence="9" id="KW-1185">Reference proteome</keyword>
<evidence type="ECO:0000256" key="4">
    <source>
        <dbReference type="ARBA" id="ARBA00022723"/>
    </source>
</evidence>
<dbReference type="OrthoDB" id="223957at2"/>
<evidence type="ECO:0000313" key="9">
    <source>
        <dbReference type="Proteomes" id="UP000234752"/>
    </source>
</evidence>
<dbReference type="GO" id="GO:0005509">
    <property type="term" value="F:calcium ion binding"/>
    <property type="evidence" value="ECO:0007669"/>
    <property type="project" value="InterPro"/>
</dbReference>
<dbReference type="Gene3D" id="3.40.390.10">
    <property type="entry name" value="Collagenase (Catalytic Domain)"/>
    <property type="match status" value="1"/>
</dbReference>
<dbReference type="GO" id="GO:0008270">
    <property type="term" value="F:zinc ion binding"/>
    <property type="evidence" value="ECO:0007669"/>
    <property type="project" value="InterPro"/>
</dbReference>
<dbReference type="GO" id="GO:0031012">
    <property type="term" value="C:extracellular matrix"/>
    <property type="evidence" value="ECO:0007669"/>
    <property type="project" value="InterPro"/>
</dbReference>
<keyword evidence="4" id="KW-0479">Metal-binding</keyword>
<evidence type="ECO:0000256" key="6">
    <source>
        <dbReference type="ARBA" id="ARBA00022801"/>
    </source>
</evidence>
<evidence type="ECO:0000313" key="8">
    <source>
        <dbReference type="EMBL" id="AUN29432.1"/>
    </source>
</evidence>
<dbReference type="Pfam" id="PF00413">
    <property type="entry name" value="Peptidase_M10"/>
    <property type="match status" value="1"/>
</dbReference>
<protein>
    <submittedName>
        <fullName evidence="8">Uncharacterized protein</fullName>
    </submittedName>
</protein>
<keyword evidence="7" id="KW-0862">Zinc</keyword>
<dbReference type="InterPro" id="IPR006026">
    <property type="entry name" value="Peptidase_Metallo"/>
</dbReference>
<evidence type="ECO:0000256" key="2">
    <source>
        <dbReference type="ARBA" id="ARBA00022525"/>
    </source>
</evidence>
<dbReference type="InterPro" id="IPR024079">
    <property type="entry name" value="MetalloPept_cat_dom_sf"/>
</dbReference>
<dbReference type="InterPro" id="IPR001818">
    <property type="entry name" value="Pept_M10_metallopeptidase"/>
</dbReference>
<accession>A0A2K9N8W0</accession>
<evidence type="ECO:0000256" key="7">
    <source>
        <dbReference type="ARBA" id="ARBA00022833"/>
    </source>
</evidence>
<reference evidence="8 9" key="1">
    <citation type="submission" date="2017-12" db="EMBL/GenBank/DDBJ databases">
        <title>Genomes of bacteria within cyanobacterial aggregates.</title>
        <authorList>
            <person name="Cai H."/>
        </authorList>
    </citation>
    <scope>NUCLEOTIDE SEQUENCE [LARGE SCALE GENOMIC DNA]</scope>
    <source>
        <strain evidence="8 9">TH16</strain>
    </source>
</reference>
<keyword evidence="2" id="KW-0964">Secreted</keyword>
<keyword evidence="6" id="KW-0378">Hydrolase</keyword>
<dbReference type="InterPro" id="IPR034033">
    <property type="entry name" value="Serralysin-like"/>
</dbReference>
<evidence type="ECO:0000256" key="3">
    <source>
        <dbReference type="ARBA" id="ARBA00022670"/>
    </source>
</evidence>
<dbReference type="SUPFAM" id="SSF51120">
    <property type="entry name" value="beta-Roll"/>
    <property type="match status" value="1"/>
</dbReference>
<dbReference type="CDD" id="cd04277">
    <property type="entry name" value="ZnMc_serralysin_like"/>
    <property type="match status" value="1"/>
</dbReference>
<keyword evidence="3" id="KW-0645">Protease</keyword>
<dbReference type="EMBL" id="CP025611">
    <property type="protein sequence ID" value="AUN29432.1"/>
    <property type="molecule type" value="Genomic_DNA"/>
</dbReference>
<dbReference type="Gene3D" id="2.60.120.380">
    <property type="match status" value="1"/>
</dbReference>
<proteinExistence type="predicted"/>
<sequence length="846" mass="90577">MCVLCGRLEDSHAVTTAELAASATAAGAKPAISDAAFIDRLQEEDGGAWAPKQVIGYSFLTSRPSSSSGSDYTGFNVFTDAQKETARLALQLWSDVANLTFKEDATAAERQGQITFANSSSISSGVWGFAFTSGTTRPVWVNFDGSMGTWGGRTPGSYDLTAMMHEIGHALGLNHPGNYNASDKGEATYANNATFMQDSRLYTIMSYFSASEVGGNHGRKYAATPMIYDLLAVQDFYGRNYATRSDDTVYGFNSTAGRSVLDFTVNTQPVVTIWDGGGRNSLDLSGFTNTSNIDLRPGSYSDAAGLVRNLSIAFATYIADVTTGSGTDTVRDNALANRIITGAGDDVVTLTIGNDTVDGGAGTDLLQLQGSKDLYRTVANADGTLTLRGPTGSILVSNVENFSFSGSVGQTLTRQQVAGLDFSSMLYVAANPDLILAFGGNLTAATNHWLTYGRNENRSLDGFSALDYLASNKDLIAAFGYDLTAATMHYITYGYREGRAVKGFDGLAWLASDTTRLDTIGLSAAGGMIDYIQNGAPKGLGITFDGLAYVASYADLRASIGMNAAAGLQHYLNSGVKEYREVKFDVGNYLASNPDLARAFGYDLDRAYFHYFYYGVVEGRTDKSFNVYDYAGSNPNVVASLGYDLAALTRHYVTTGLAQGLDSSKFDVAAYAMKNNITGDDWQLAATKAYLAGNRTNGTPFGTDQTQHLLTIGKAVTDSFSNIDDVDWFTFHGDAYTRYKVTVEFLTQSSSPTLASLSLRGQDNVSVITDYGRYPSMSTEFFTMAAEDIYIELEAFSSTSKDYRITVSVVTNSSVAAAPMEAVASPADAVVTGLFEAGSNSHYWLV</sequence>
<comment type="subcellular location">
    <subcellularLocation>
        <location evidence="1">Secreted</location>
    </subcellularLocation>
</comment>
<organism evidence="8 9">
    <name type="scientific">Niveispirillum cyanobacteriorum</name>
    <dbReference type="NCBI Taxonomy" id="1612173"/>
    <lineage>
        <taxon>Bacteria</taxon>
        <taxon>Pseudomonadati</taxon>
        <taxon>Pseudomonadota</taxon>
        <taxon>Alphaproteobacteria</taxon>
        <taxon>Rhodospirillales</taxon>
        <taxon>Azospirillaceae</taxon>
        <taxon>Niveispirillum</taxon>
    </lineage>
</organism>
<dbReference type="Gene3D" id="2.150.10.10">
    <property type="entry name" value="Serralysin-like metalloprotease, C-terminal"/>
    <property type="match status" value="1"/>
</dbReference>
<dbReference type="Proteomes" id="UP000234752">
    <property type="component" value="Chromosome eg_1"/>
</dbReference>
<dbReference type="GO" id="GO:0006508">
    <property type="term" value="P:proteolysis"/>
    <property type="evidence" value="ECO:0007669"/>
    <property type="project" value="UniProtKB-KW"/>
</dbReference>
<evidence type="ECO:0000256" key="1">
    <source>
        <dbReference type="ARBA" id="ARBA00004613"/>
    </source>
</evidence>
<dbReference type="InterPro" id="IPR013858">
    <property type="entry name" value="Peptidase_M10B_C"/>
</dbReference>
<dbReference type="InterPro" id="IPR011049">
    <property type="entry name" value="Serralysin-like_metalloprot_C"/>
</dbReference>
<keyword evidence="5" id="KW-0677">Repeat</keyword>
<dbReference type="SUPFAM" id="SSF55486">
    <property type="entry name" value="Metalloproteases ('zincins'), catalytic domain"/>
    <property type="match status" value="1"/>
</dbReference>
<evidence type="ECO:0000256" key="5">
    <source>
        <dbReference type="ARBA" id="ARBA00022737"/>
    </source>
</evidence>
<dbReference type="RefSeq" id="WP_102111164.1">
    <property type="nucleotide sequence ID" value="NZ_BMGN01000004.1"/>
</dbReference>
<dbReference type="Pfam" id="PF08548">
    <property type="entry name" value="Peptidase_M10_C"/>
    <property type="match status" value="1"/>
</dbReference>
<name>A0A2K9N8W0_9PROT</name>
<dbReference type="AlphaFoldDB" id="A0A2K9N8W0"/>
<dbReference type="GO" id="GO:0005615">
    <property type="term" value="C:extracellular space"/>
    <property type="evidence" value="ECO:0007669"/>
    <property type="project" value="InterPro"/>
</dbReference>
<dbReference type="KEGG" id="ncb:C0V82_03665"/>
<dbReference type="GO" id="GO:0004222">
    <property type="term" value="F:metalloendopeptidase activity"/>
    <property type="evidence" value="ECO:0007669"/>
    <property type="project" value="InterPro"/>
</dbReference>
<gene>
    <name evidence="8" type="ORF">C0V82_03665</name>
</gene>